<dbReference type="EMBL" id="JAHVHU010000010">
    <property type="protein sequence ID" value="MBY5958909.1"/>
    <property type="molecule type" value="Genomic_DNA"/>
</dbReference>
<evidence type="ECO:0000313" key="11">
    <source>
        <dbReference type="Proteomes" id="UP000753961"/>
    </source>
</evidence>
<dbReference type="PROSITE" id="PS00523">
    <property type="entry name" value="SULFATASE_1"/>
    <property type="match status" value="1"/>
</dbReference>
<evidence type="ECO:0000256" key="7">
    <source>
        <dbReference type="ARBA" id="ARBA00023180"/>
    </source>
</evidence>
<dbReference type="FunFam" id="3.40.720.10:FF:000023">
    <property type="entry name" value="Arylsulfatase A"/>
    <property type="match status" value="1"/>
</dbReference>
<dbReference type="GO" id="GO:0004065">
    <property type="term" value="F:arylsulfatase activity"/>
    <property type="evidence" value="ECO:0007669"/>
    <property type="project" value="TreeGrafter"/>
</dbReference>
<dbReference type="AlphaFoldDB" id="A0A953HPK7"/>
<reference evidence="10" key="1">
    <citation type="submission" date="2021-06" db="EMBL/GenBank/DDBJ databases">
        <title>44 bacteria genomes isolated from Dapeng, Shenzhen.</title>
        <authorList>
            <person name="Zheng W."/>
            <person name="Yu S."/>
            <person name="Huang Y."/>
        </authorList>
    </citation>
    <scope>NUCLEOTIDE SEQUENCE</scope>
    <source>
        <strain evidence="10">DP5N28-2</strain>
    </source>
</reference>
<evidence type="ECO:0000256" key="1">
    <source>
        <dbReference type="ARBA" id="ARBA00001913"/>
    </source>
</evidence>
<dbReference type="InterPro" id="IPR024607">
    <property type="entry name" value="Sulfatase_CS"/>
</dbReference>
<feature type="chain" id="PRO_5036992075" evidence="8">
    <location>
        <begin position="25"/>
        <end position="469"/>
    </location>
</feature>
<evidence type="ECO:0000313" key="10">
    <source>
        <dbReference type="EMBL" id="MBY5958909.1"/>
    </source>
</evidence>
<dbReference type="InterPro" id="IPR000917">
    <property type="entry name" value="Sulfatase_N"/>
</dbReference>
<evidence type="ECO:0000256" key="5">
    <source>
        <dbReference type="ARBA" id="ARBA00022801"/>
    </source>
</evidence>
<name>A0A953HPK7_9BACT</name>
<dbReference type="InterPro" id="IPR050738">
    <property type="entry name" value="Sulfatase"/>
</dbReference>
<dbReference type="Pfam" id="PF00884">
    <property type="entry name" value="Sulfatase"/>
    <property type="match status" value="1"/>
</dbReference>
<dbReference type="InterPro" id="IPR017850">
    <property type="entry name" value="Alkaline_phosphatase_core_sf"/>
</dbReference>
<comment type="similarity">
    <text evidence="2">Belongs to the sulfatase family.</text>
</comment>
<dbReference type="PROSITE" id="PS00149">
    <property type="entry name" value="SULFATASE_2"/>
    <property type="match status" value="1"/>
</dbReference>
<evidence type="ECO:0000256" key="8">
    <source>
        <dbReference type="SAM" id="SignalP"/>
    </source>
</evidence>
<sequence length="469" mass="52801">MMIKFNILKIVVGMLCFYASADHALSQSTDPADSPNFIIIFVDDMGYGDLGTFGHPTIRTPNLDQMASEGQKWTQFYVGASVCTPSRAALLTGRLPVRNGMCSDKSRVLFPNSVHGLPTHEITIAEQLKQVGYATACVGKWHLGHHPQYLPTNQGFDSYFGIPYSNDMDYVGEKRYWEMADTLPAEYYNVPLLRDTTVVERPVNQHTLIKRYTEETVKKIREHKDENFFIYLAHNLPHIPLFVSDAFRNRSARGLYGDVIEEIDYGVGQILATLKQEGIAEETIVVFTSDNGPWLSYRTHGGSAGLLRAGKGMTWEGGMRVPTIFWSPGRIDPGIITGLGSTMDLFTTCSTMAGVSVPEDRVMDGVDLTPVLYRQEYSKRNQVFYYRGTELCAVRLGDFKAHFVTQGAYGMFGPREEHDPPLLFNLNHDPSEKYNVADQHPEVLEKIRLLVEEHEANLVRGEDQLAERK</sequence>
<dbReference type="Gene3D" id="3.30.1120.10">
    <property type="match status" value="1"/>
</dbReference>
<accession>A0A953HPK7</accession>
<keyword evidence="3" id="KW-0479">Metal-binding</keyword>
<dbReference type="CDD" id="cd16026">
    <property type="entry name" value="GALNS_like"/>
    <property type="match status" value="1"/>
</dbReference>
<dbReference type="RefSeq" id="WP_222580443.1">
    <property type="nucleotide sequence ID" value="NZ_JAHVHU010000010.1"/>
</dbReference>
<comment type="cofactor">
    <cofactor evidence="1">
        <name>Ca(2+)</name>
        <dbReference type="ChEBI" id="CHEBI:29108"/>
    </cofactor>
</comment>
<keyword evidence="7" id="KW-0325">Glycoprotein</keyword>
<keyword evidence="5" id="KW-0378">Hydrolase</keyword>
<keyword evidence="6" id="KW-0106">Calcium</keyword>
<dbReference type="SUPFAM" id="SSF53649">
    <property type="entry name" value="Alkaline phosphatase-like"/>
    <property type="match status" value="1"/>
</dbReference>
<feature type="domain" description="Sulfatase N-terminal" evidence="9">
    <location>
        <begin position="35"/>
        <end position="355"/>
    </location>
</feature>
<dbReference type="Gene3D" id="3.40.720.10">
    <property type="entry name" value="Alkaline Phosphatase, subunit A"/>
    <property type="match status" value="1"/>
</dbReference>
<evidence type="ECO:0000259" key="9">
    <source>
        <dbReference type="Pfam" id="PF00884"/>
    </source>
</evidence>
<dbReference type="Proteomes" id="UP000753961">
    <property type="component" value="Unassembled WGS sequence"/>
</dbReference>
<organism evidence="10 11">
    <name type="scientific">Membranihabitans marinus</name>
    <dbReference type="NCBI Taxonomy" id="1227546"/>
    <lineage>
        <taxon>Bacteria</taxon>
        <taxon>Pseudomonadati</taxon>
        <taxon>Bacteroidota</taxon>
        <taxon>Saprospiria</taxon>
        <taxon>Saprospirales</taxon>
        <taxon>Saprospiraceae</taxon>
        <taxon>Membranihabitans</taxon>
    </lineage>
</organism>
<evidence type="ECO:0000256" key="4">
    <source>
        <dbReference type="ARBA" id="ARBA00022729"/>
    </source>
</evidence>
<evidence type="ECO:0000256" key="2">
    <source>
        <dbReference type="ARBA" id="ARBA00008779"/>
    </source>
</evidence>
<dbReference type="Pfam" id="PF14707">
    <property type="entry name" value="Sulfatase_C"/>
    <property type="match status" value="1"/>
</dbReference>
<dbReference type="GO" id="GO:0046872">
    <property type="term" value="F:metal ion binding"/>
    <property type="evidence" value="ECO:0007669"/>
    <property type="project" value="UniProtKB-KW"/>
</dbReference>
<evidence type="ECO:0000256" key="3">
    <source>
        <dbReference type="ARBA" id="ARBA00022723"/>
    </source>
</evidence>
<protein>
    <submittedName>
        <fullName evidence="10">Sulfatase</fullName>
    </submittedName>
</protein>
<gene>
    <name evidence="10" type="ORF">KUV50_12225</name>
</gene>
<feature type="signal peptide" evidence="8">
    <location>
        <begin position="1"/>
        <end position="24"/>
    </location>
</feature>
<dbReference type="PANTHER" id="PTHR42693">
    <property type="entry name" value="ARYLSULFATASE FAMILY MEMBER"/>
    <property type="match status" value="1"/>
</dbReference>
<comment type="caution">
    <text evidence="10">The sequence shown here is derived from an EMBL/GenBank/DDBJ whole genome shotgun (WGS) entry which is preliminary data.</text>
</comment>
<keyword evidence="11" id="KW-1185">Reference proteome</keyword>
<keyword evidence="4 8" id="KW-0732">Signal</keyword>
<evidence type="ECO:0000256" key="6">
    <source>
        <dbReference type="ARBA" id="ARBA00022837"/>
    </source>
</evidence>
<dbReference type="PANTHER" id="PTHR42693:SF11">
    <property type="entry name" value="ARYLSULFATASE A"/>
    <property type="match status" value="1"/>
</dbReference>
<proteinExistence type="inferred from homology"/>